<gene>
    <name evidence="1" type="ORF">AHMF7616_04167</name>
</gene>
<dbReference type="Pfam" id="PF01209">
    <property type="entry name" value="Ubie_methyltran"/>
    <property type="match status" value="1"/>
</dbReference>
<reference evidence="1 2" key="1">
    <citation type="submission" date="2018-04" db="EMBL/GenBank/DDBJ databases">
        <title>Adhaeribacter sp. HMF7616 genome sequencing and assembly.</title>
        <authorList>
            <person name="Kang H."/>
            <person name="Kang J."/>
            <person name="Cha I."/>
            <person name="Kim H."/>
            <person name="Joh K."/>
        </authorList>
    </citation>
    <scope>NUCLEOTIDE SEQUENCE [LARGE SCALE GENOMIC DNA]</scope>
    <source>
        <strain evidence="1 2">HMF7616</strain>
    </source>
</reference>
<dbReference type="AlphaFoldDB" id="A0A369QQN3"/>
<dbReference type="PANTHER" id="PTHR43591">
    <property type="entry name" value="METHYLTRANSFERASE"/>
    <property type="match status" value="1"/>
</dbReference>
<keyword evidence="1" id="KW-0808">Transferase</keyword>
<organism evidence="1 2">
    <name type="scientific">Adhaeribacter pallidiroseus</name>
    <dbReference type="NCBI Taxonomy" id="2072847"/>
    <lineage>
        <taxon>Bacteria</taxon>
        <taxon>Pseudomonadati</taxon>
        <taxon>Bacteroidota</taxon>
        <taxon>Cytophagia</taxon>
        <taxon>Cytophagales</taxon>
        <taxon>Hymenobacteraceae</taxon>
        <taxon>Adhaeribacter</taxon>
    </lineage>
</organism>
<dbReference type="CDD" id="cd02440">
    <property type="entry name" value="AdoMet_MTases"/>
    <property type="match status" value="1"/>
</dbReference>
<dbReference type="EC" id="2.1.1.201" evidence="1"/>
<dbReference type="EMBL" id="QASA01000001">
    <property type="protein sequence ID" value="RDC65537.1"/>
    <property type="molecule type" value="Genomic_DNA"/>
</dbReference>
<sequence>MELQLEQIREQQKETWNKFSPGWRKWDSFTMNWLKPLGDEIIRSLQLKPTDTVLDVAGGTGEPGLSIARIVTQGKVIITDLAEGMLQVARDNAARKEITNYDTLACDVCALPFENETFDAISCRLGFMYFPDMLLAAKEMMRVLKPGGRIATAVWGTPDKNFWGTAAMGVINKTMQLPAPPPGAPGLFRCASPGFIAHLFQQAGFKNISETEVTGQVPCGTKETYWDFTNDVVAPVVAALSKADQATKDKIKQEVFRVVDERCPDNQAALDYGAVIIYGEK</sequence>
<dbReference type="SUPFAM" id="SSF53335">
    <property type="entry name" value="S-adenosyl-L-methionine-dependent methyltransferases"/>
    <property type="match status" value="1"/>
</dbReference>
<dbReference type="PANTHER" id="PTHR43591:SF24">
    <property type="entry name" value="2-METHOXY-6-POLYPRENYL-1,4-BENZOQUINOL METHYLASE, MITOCHONDRIAL"/>
    <property type="match status" value="1"/>
</dbReference>
<keyword evidence="1" id="KW-0489">Methyltransferase</keyword>
<dbReference type="Gene3D" id="3.40.50.150">
    <property type="entry name" value="Vaccinia Virus protein VP39"/>
    <property type="match status" value="1"/>
</dbReference>
<dbReference type="OrthoDB" id="9795634at2"/>
<dbReference type="InterPro" id="IPR029063">
    <property type="entry name" value="SAM-dependent_MTases_sf"/>
</dbReference>
<dbReference type="GO" id="GO:0043770">
    <property type="term" value="F:demethylmenaquinone methyltransferase activity"/>
    <property type="evidence" value="ECO:0007669"/>
    <property type="project" value="UniProtKB-EC"/>
</dbReference>
<comment type="caution">
    <text evidence="1">The sequence shown here is derived from an EMBL/GenBank/DDBJ whole genome shotgun (WGS) entry which is preliminary data.</text>
</comment>
<dbReference type="GO" id="GO:0008425">
    <property type="term" value="F:2-methoxy-6-polyprenyl-1,4-benzoquinol methyltransferase activity"/>
    <property type="evidence" value="ECO:0007669"/>
    <property type="project" value="UniProtKB-EC"/>
</dbReference>
<proteinExistence type="predicted"/>
<dbReference type="EC" id="2.1.1.163" evidence="1"/>
<dbReference type="GO" id="GO:0032259">
    <property type="term" value="P:methylation"/>
    <property type="evidence" value="ECO:0007669"/>
    <property type="project" value="UniProtKB-KW"/>
</dbReference>
<dbReference type="RefSeq" id="WP_115374529.1">
    <property type="nucleotide sequence ID" value="NZ_QASA01000001.1"/>
</dbReference>
<keyword evidence="2" id="KW-1185">Reference proteome</keyword>
<name>A0A369QQN3_9BACT</name>
<evidence type="ECO:0000313" key="1">
    <source>
        <dbReference type="EMBL" id="RDC65537.1"/>
    </source>
</evidence>
<accession>A0A369QQN3</accession>
<protein>
    <submittedName>
        <fullName evidence="1">Demethylmenaquinone methyltransferase</fullName>
        <ecNumber evidence="1">2.1.1.163</ecNumber>
        <ecNumber evidence="1">2.1.1.201</ecNumber>
    </submittedName>
</protein>
<evidence type="ECO:0000313" key="2">
    <source>
        <dbReference type="Proteomes" id="UP000253919"/>
    </source>
</evidence>
<dbReference type="Proteomes" id="UP000253919">
    <property type="component" value="Unassembled WGS sequence"/>
</dbReference>